<evidence type="ECO:0000313" key="6">
    <source>
        <dbReference type="Proteomes" id="UP000231637"/>
    </source>
</evidence>
<keyword evidence="6" id="KW-1185">Reference proteome</keyword>
<dbReference type="OrthoDB" id="5291169at2"/>
<dbReference type="PROSITE" id="PS51832">
    <property type="entry name" value="HD_GYP"/>
    <property type="match status" value="1"/>
</dbReference>
<dbReference type="Pfam" id="PF00072">
    <property type="entry name" value="Response_reg"/>
    <property type="match status" value="1"/>
</dbReference>
<dbReference type="SUPFAM" id="SSF109604">
    <property type="entry name" value="HD-domain/PDEase-like"/>
    <property type="match status" value="1"/>
</dbReference>
<keyword evidence="1" id="KW-0597">Phosphoprotein</keyword>
<feature type="modified residue" description="4-aspartylphosphate" evidence="1">
    <location>
        <position position="54"/>
    </location>
</feature>
<dbReference type="InterPro" id="IPR003607">
    <property type="entry name" value="HD/PDEase_dom"/>
</dbReference>
<dbReference type="Proteomes" id="UP000231637">
    <property type="component" value="Chromosome"/>
</dbReference>
<evidence type="ECO:0000313" key="5">
    <source>
        <dbReference type="EMBL" id="ATX82910.1"/>
    </source>
</evidence>
<dbReference type="InterPro" id="IPR001789">
    <property type="entry name" value="Sig_transdc_resp-reg_receiver"/>
</dbReference>
<dbReference type="CDD" id="cd00077">
    <property type="entry name" value="HDc"/>
    <property type="match status" value="1"/>
</dbReference>
<dbReference type="EMBL" id="CP018800">
    <property type="protein sequence ID" value="ATX82910.1"/>
    <property type="molecule type" value="Genomic_DNA"/>
</dbReference>
<accession>A0A2K8L6H6</accession>
<dbReference type="Gene3D" id="1.10.3210.10">
    <property type="entry name" value="Hypothetical protein af1432"/>
    <property type="match status" value="1"/>
</dbReference>
<dbReference type="SUPFAM" id="SSF52172">
    <property type="entry name" value="CheY-like"/>
    <property type="match status" value="1"/>
</dbReference>
<dbReference type="PROSITE" id="PS51831">
    <property type="entry name" value="HD"/>
    <property type="match status" value="1"/>
</dbReference>
<evidence type="ECO:0000259" key="4">
    <source>
        <dbReference type="PROSITE" id="PS51832"/>
    </source>
</evidence>
<dbReference type="InterPro" id="IPR006674">
    <property type="entry name" value="HD_domain"/>
</dbReference>
<evidence type="ECO:0000259" key="3">
    <source>
        <dbReference type="PROSITE" id="PS51831"/>
    </source>
</evidence>
<dbReference type="InterPro" id="IPR052020">
    <property type="entry name" value="Cyclic_di-GMP/3'3'-cGAMP_PDE"/>
</dbReference>
<protein>
    <submittedName>
        <fullName evidence="5">HD-GYP domain, c-di-GMP phosphodiesterase class II (Or its inactivated variant)</fullName>
    </submittedName>
</protein>
<feature type="domain" description="Response regulatory" evidence="2">
    <location>
        <begin position="3"/>
        <end position="119"/>
    </location>
</feature>
<dbReference type="SUPFAM" id="SSF55781">
    <property type="entry name" value="GAF domain-like"/>
    <property type="match status" value="1"/>
</dbReference>
<evidence type="ECO:0000259" key="2">
    <source>
        <dbReference type="PROSITE" id="PS50110"/>
    </source>
</evidence>
<dbReference type="Gene3D" id="3.30.450.40">
    <property type="match status" value="1"/>
</dbReference>
<dbReference type="RefSeq" id="WP_100266205.1">
    <property type="nucleotide sequence ID" value="NZ_CP018800.1"/>
</dbReference>
<gene>
    <name evidence="5" type="ORF">Ga0123462_2075</name>
</gene>
<dbReference type="PANTHER" id="PTHR45228:SF4">
    <property type="entry name" value="LIPOPROTEIN"/>
    <property type="match status" value="1"/>
</dbReference>
<dbReference type="PROSITE" id="PS50110">
    <property type="entry name" value="RESPONSE_REGULATORY"/>
    <property type="match status" value="1"/>
</dbReference>
<dbReference type="GO" id="GO:0000160">
    <property type="term" value="P:phosphorelay signal transduction system"/>
    <property type="evidence" value="ECO:0007669"/>
    <property type="project" value="InterPro"/>
</dbReference>
<evidence type="ECO:0000256" key="1">
    <source>
        <dbReference type="PROSITE-ProRule" id="PRU00169"/>
    </source>
</evidence>
<dbReference type="SMART" id="SM00448">
    <property type="entry name" value="REC"/>
    <property type="match status" value="1"/>
</dbReference>
<dbReference type="Gene3D" id="3.40.50.2300">
    <property type="match status" value="1"/>
</dbReference>
<dbReference type="SMART" id="SM00471">
    <property type="entry name" value="HDc"/>
    <property type="match status" value="1"/>
</dbReference>
<dbReference type="CDD" id="cd00156">
    <property type="entry name" value="REC"/>
    <property type="match status" value="1"/>
</dbReference>
<organism evidence="5 6">
    <name type="scientific">Mariprofundus ferrinatatus</name>
    <dbReference type="NCBI Taxonomy" id="1921087"/>
    <lineage>
        <taxon>Bacteria</taxon>
        <taxon>Pseudomonadati</taxon>
        <taxon>Pseudomonadota</taxon>
        <taxon>Candidatius Mariprofundia</taxon>
        <taxon>Mariprofundales</taxon>
        <taxon>Mariprofundaceae</taxon>
        <taxon>Mariprofundus</taxon>
    </lineage>
</organism>
<dbReference type="InterPro" id="IPR029016">
    <property type="entry name" value="GAF-like_dom_sf"/>
</dbReference>
<dbReference type="KEGG" id="mfn:Ga0123462_2075"/>
<reference evidence="5 6" key="1">
    <citation type="submission" date="2016-12" db="EMBL/GenBank/DDBJ databases">
        <title>Isolation and genomic insights into novel planktonic Zetaproteobacteria from stratified waters of the Chesapeake Bay.</title>
        <authorList>
            <person name="McAllister S.M."/>
            <person name="Kato S."/>
            <person name="Chan C.S."/>
            <person name="Chiu B.K."/>
            <person name="Field E.K."/>
        </authorList>
    </citation>
    <scope>NUCLEOTIDE SEQUENCE [LARGE SCALE GENOMIC DNA]</scope>
    <source>
        <strain evidence="5 6">CP-8</strain>
    </source>
</reference>
<dbReference type="GO" id="GO:0008081">
    <property type="term" value="F:phosphoric diester hydrolase activity"/>
    <property type="evidence" value="ECO:0007669"/>
    <property type="project" value="UniProtKB-ARBA"/>
</dbReference>
<feature type="domain" description="HD-GYP" evidence="4">
    <location>
        <begin position="323"/>
        <end position="518"/>
    </location>
</feature>
<name>A0A2K8L6H6_9PROT</name>
<dbReference type="PANTHER" id="PTHR45228">
    <property type="entry name" value="CYCLIC DI-GMP PHOSPHODIESTERASE TM_0186-RELATED"/>
    <property type="match status" value="1"/>
</dbReference>
<dbReference type="InterPro" id="IPR037522">
    <property type="entry name" value="HD_GYP_dom"/>
</dbReference>
<sequence>MQNIVLLEDQAMVRNVIVETASELSDRIQITCADSVKAARELFEHQYWDGMIADLTLGDGESLELISELRERDVDIPIILASGFLSPEKLQEAGKLGIGHILHKPFHPAALLDCMDKAFLSSGAVSPHPAAPKSSPHEETEEAPHLMHGHLLPDLFAMDRHLGLLFRLLNDIPKHKEVAKICSSSLTLAMDIVRAHSGLLALYDRGKKKLVLATHNGLDTDDLPKNLVNSCGLDATPFEPLLEGREDYIQSVVETGTSYSCWPGLSAHSYIAIPIRLEQRAMGVICLMDYREASLSEQHKNTLGLLVAHLDTLLDNRAVHAALQDSMKETLITLASLLEARDRYTKDHSSRVSQMSVIFATKMGLDQETIELVRMGGLLHDLGKVGIPDSILLKEGRFTDQEFARMKAHPAIGDAVLKNLDGLGRERQVVRHHHERIDGTGYPDQLKGDEIPLEARIVCVADAIDAMTSHRVYRKAQPLSFCVEQLQRASGTQFDSAVVEVAIEAIEEGLIHTQATHQMEKVSI</sequence>
<feature type="domain" description="HD" evidence="3">
    <location>
        <begin position="345"/>
        <end position="467"/>
    </location>
</feature>
<proteinExistence type="predicted"/>
<dbReference type="Pfam" id="PF13487">
    <property type="entry name" value="HD_5"/>
    <property type="match status" value="1"/>
</dbReference>
<dbReference type="InterPro" id="IPR011006">
    <property type="entry name" value="CheY-like_superfamily"/>
</dbReference>
<dbReference type="AlphaFoldDB" id="A0A2K8L6H6"/>